<dbReference type="EMBL" id="WMIF01000008">
    <property type="protein sequence ID" value="MTH34440.1"/>
    <property type="molecule type" value="Genomic_DNA"/>
</dbReference>
<dbReference type="PANTHER" id="PTHR43667:SF1">
    <property type="entry name" value="CYCLOPROPANE-FATTY-ACYL-PHOSPHOLIPID SYNTHASE"/>
    <property type="match status" value="1"/>
</dbReference>
<dbReference type="InterPro" id="IPR003333">
    <property type="entry name" value="CMAS"/>
</dbReference>
<dbReference type="Pfam" id="PF02353">
    <property type="entry name" value="CMAS"/>
    <property type="match status" value="1"/>
</dbReference>
<dbReference type="Proteomes" id="UP000442533">
    <property type="component" value="Unassembled WGS sequence"/>
</dbReference>
<organism evidence="7 8">
    <name type="scientific">Paracoccus limosus</name>
    <dbReference type="NCBI Taxonomy" id="913252"/>
    <lineage>
        <taxon>Bacteria</taxon>
        <taxon>Pseudomonadati</taxon>
        <taxon>Pseudomonadota</taxon>
        <taxon>Alphaproteobacteria</taxon>
        <taxon>Rhodobacterales</taxon>
        <taxon>Paracoccaceae</taxon>
        <taxon>Paracoccus</taxon>
    </lineage>
</organism>
<keyword evidence="8" id="KW-1185">Reference proteome</keyword>
<dbReference type="GO" id="GO:0032259">
    <property type="term" value="P:methylation"/>
    <property type="evidence" value="ECO:0007669"/>
    <property type="project" value="UniProtKB-KW"/>
</dbReference>
<evidence type="ECO:0000256" key="2">
    <source>
        <dbReference type="ARBA" id="ARBA00022603"/>
    </source>
</evidence>
<evidence type="ECO:0000256" key="3">
    <source>
        <dbReference type="ARBA" id="ARBA00022679"/>
    </source>
</evidence>
<evidence type="ECO:0000256" key="1">
    <source>
        <dbReference type="ARBA" id="ARBA00010815"/>
    </source>
</evidence>
<dbReference type="GO" id="GO:0008610">
    <property type="term" value="P:lipid biosynthetic process"/>
    <property type="evidence" value="ECO:0007669"/>
    <property type="project" value="InterPro"/>
</dbReference>
<dbReference type="RefSeq" id="WP_155064004.1">
    <property type="nucleotide sequence ID" value="NZ_WMIF01000008.1"/>
</dbReference>
<dbReference type="AlphaFoldDB" id="A0A844H4R5"/>
<evidence type="ECO:0000256" key="4">
    <source>
        <dbReference type="ARBA" id="ARBA00022691"/>
    </source>
</evidence>
<dbReference type="Gene3D" id="3.40.50.150">
    <property type="entry name" value="Vaccinia Virus protein VP39"/>
    <property type="match status" value="1"/>
</dbReference>
<dbReference type="CDD" id="cd02440">
    <property type="entry name" value="AdoMet_MTases"/>
    <property type="match status" value="1"/>
</dbReference>
<feature type="active site" evidence="6">
    <location>
        <position position="376"/>
    </location>
</feature>
<keyword evidence="3 7" id="KW-0808">Transferase</keyword>
<protein>
    <submittedName>
        <fullName evidence="7">Methyltransferase domain-containing protein</fullName>
    </submittedName>
</protein>
<evidence type="ECO:0000256" key="5">
    <source>
        <dbReference type="ARBA" id="ARBA00023098"/>
    </source>
</evidence>
<dbReference type="PANTHER" id="PTHR43667">
    <property type="entry name" value="CYCLOPROPANE-FATTY-ACYL-PHOSPHOLIPID SYNTHASE"/>
    <property type="match status" value="1"/>
</dbReference>
<keyword evidence="4" id="KW-0949">S-adenosyl-L-methionine</keyword>
<reference evidence="7 8" key="1">
    <citation type="submission" date="2019-11" db="EMBL/GenBank/DDBJ databases">
        <authorList>
            <person name="Dong K."/>
        </authorList>
    </citation>
    <scope>NUCLEOTIDE SEQUENCE [LARGE SCALE GENOMIC DNA]</scope>
    <source>
        <strain evidence="7 8">JCM 17370</strain>
    </source>
</reference>
<proteinExistence type="inferred from homology"/>
<dbReference type="PIRSF" id="PIRSF003085">
    <property type="entry name" value="CMAS"/>
    <property type="match status" value="1"/>
</dbReference>
<dbReference type="InterPro" id="IPR029063">
    <property type="entry name" value="SAM-dependent_MTases_sf"/>
</dbReference>
<evidence type="ECO:0000256" key="6">
    <source>
        <dbReference type="PIRSR" id="PIRSR003085-1"/>
    </source>
</evidence>
<evidence type="ECO:0000313" key="7">
    <source>
        <dbReference type="EMBL" id="MTH34440.1"/>
    </source>
</evidence>
<comment type="caution">
    <text evidence="7">The sequence shown here is derived from an EMBL/GenBank/DDBJ whole genome shotgun (WGS) entry which is preliminary data.</text>
</comment>
<dbReference type="OrthoDB" id="9782855at2"/>
<dbReference type="InterPro" id="IPR050723">
    <property type="entry name" value="CFA/CMAS"/>
</dbReference>
<dbReference type="SUPFAM" id="SSF53335">
    <property type="entry name" value="S-adenosyl-L-methionine-dependent methyltransferases"/>
    <property type="match status" value="1"/>
</dbReference>
<evidence type="ECO:0000313" key="8">
    <source>
        <dbReference type="Proteomes" id="UP000442533"/>
    </source>
</evidence>
<accession>A0A844H4R5</accession>
<comment type="similarity">
    <text evidence="1">Belongs to the CFA/CMAS family.</text>
</comment>
<keyword evidence="2 7" id="KW-0489">Methyltransferase</keyword>
<name>A0A844H4R5_9RHOB</name>
<gene>
    <name evidence="7" type="ORF">GL279_07500</name>
</gene>
<sequence length="437" mass="48442">MVSLDRIIKDRLDTLAVPLAVRLPTGQRLGPEAAEVEIEFHDPAALARLAAGNLGALGGEIVNGKVTIHGGMRPLMRVVAALVPDDGRAERPRPWQRVWWGLASILRHSRQRDAAQIRFHYDVSDDFYRIWLDPRQVYSCAYFRDPAMDLPQAQEAKLDLICRKLDLRPGERFVDIGAGWGALLLHAARHYGVDATGITLSQNQFDHVTRLIAAEGLGDRVRIHLCDYRDLQPAVPFDKLASVGMFEHVGRAHMAIYAQRLSELLRPGGLALNHGITVTGLDDAMIGGGLGDFIERYIFPGGELIHVSHAIRQFSQAGLEMVDTENLRPHYARTLWCWSDNLEARLPEALAVLEQTMQPERAAEVLRAFRLYLAGCALSFEESWTSLYQILLTRPGGPPAAPDLPGADSSYPFRRDYIYRAEPPDAGAWGRGGAGPV</sequence>
<dbReference type="GO" id="GO:0008168">
    <property type="term" value="F:methyltransferase activity"/>
    <property type="evidence" value="ECO:0007669"/>
    <property type="project" value="UniProtKB-KW"/>
</dbReference>
<keyword evidence="5" id="KW-0443">Lipid metabolism</keyword>